<proteinExistence type="predicted"/>
<reference evidence="2 3" key="1">
    <citation type="submission" date="2013-02" db="EMBL/GenBank/DDBJ databases">
        <title>The Genome Annotation of Plasmodium falciparum Vietnam Oak-Knoll (FVO).</title>
        <authorList>
            <consortium name="The Broad Institute Genome Sequencing Platform"/>
            <consortium name="The Broad Institute Genome Sequencing Center for Infectious Disease"/>
            <person name="Neafsey D."/>
            <person name="Hoffman S."/>
            <person name="Volkman S."/>
            <person name="Rosenthal P."/>
            <person name="Walker B."/>
            <person name="Young S.K."/>
            <person name="Zeng Q."/>
            <person name="Gargeya S."/>
            <person name="Fitzgerald M."/>
            <person name="Haas B."/>
            <person name="Abouelleil A."/>
            <person name="Allen A.W."/>
            <person name="Alvarado L."/>
            <person name="Arachchi H.M."/>
            <person name="Berlin A.M."/>
            <person name="Chapman S.B."/>
            <person name="Gainer-Dewar J."/>
            <person name="Goldberg J."/>
            <person name="Griggs A."/>
            <person name="Gujja S."/>
            <person name="Hansen M."/>
            <person name="Howarth C."/>
            <person name="Imamovic A."/>
            <person name="Ireland A."/>
            <person name="Larimer J."/>
            <person name="McCowan C."/>
            <person name="Murphy C."/>
            <person name="Pearson M."/>
            <person name="Poon T.W."/>
            <person name="Priest M."/>
            <person name="Roberts A."/>
            <person name="Saif S."/>
            <person name="Shea T."/>
            <person name="Sisk P."/>
            <person name="Sykes S."/>
            <person name="Wortman J."/>
            <person name="Nusbaum C."/>
            <person name="Birren B."/>
        </authorList>
    </citation>
    <scope>NUCLEOTIDE SEQUENCE [LARGE SCALE GENOMIC DNA]</scope>
    <source>
        <strain evidence="3">Vietnam Oak-Knoll (FVO)</strain>
    </source>
</reference>
<keyword evidence="1" id="KW-0472">Membrane</keyword>
<evidence type="ECO:0000313" key="3">
    <source>
        <dbReference type="Proteomes" id="UP000030690"/>
    </source>
</evidence>
<name>A0A024UWZ1_PLAFA</name>
<accession>A0A024UWZ1</accession>
<gene>
    <name evidence="2" type="ORF">PFFVO_05587</name>
</gene>
<dbReference type="AlphaFoldDB" id="A0A024UWZ1"/>
<dbReference type="Proteomes" id="UP000030690">
    <property type="component" value="Unassembled WGS sequence"/>
</dbReference>
<keyword evidence="1" id="KW-0812">Transmembrane</keyword>
<protein>
    <submittedName>
        <fullName evidence="2">Uncharacterized protein</fullName>
    </submittedName>
</protein>
<evidence type="ECO:0000256" key="1">
    <source>
        <dbReference type="SAM" id="Phobius"/>
    </source>
</evidence>
<dbReference type="EMBL" id="KI925184">
    <property type="protein sequence ID" value="ETW15293.1"/>
    <property type="molecule type" value="Genomic_DNA"/>
</dbReference>
<evidence type="ECO:0000313" key="2">
    <source>
        <dbReference type="EMBL" id="ETW15293.1"/>
    </source>
</evidence>
<organism evidence="2 3">
    <name type="scientific">Plasmodium falciparum Vietnam Oak-Knoll</name>
    <name type="common">FVO</name>
    <dbReference type="NCBI Taxonomy" id="1036723"/>
    <lineage>
        <taxon>Eukaryota</taxon>
        <taxon>Sar</taxon>
        <taxon>Alveolata</taxon>
        <taxon>Apicomplexa</taxon>
        <taxon>Aconoidasida</taxon>
        <taxon>Haemosporida</taxon>
        <taxon>Plasmodiidae</taxon>
        <taxon>Plasmodium</taxon>
        <taxon>Plasmodium (Laverania)</taxon>
    </lineage>
</organism>
<reference evidence="2 3" key="2">
    <citation type="submission" date="2013-02" db="EMBL/GenBank/DDBJ databases">
        <title>The Genome Sequence of Plasmodium falciparum Vietnam Oak-Knoll (FVO).</title>
        <authorList>
            <consortium name="The Broad Institute Genome Sequencing Platform"/>
            <consortium name="The Broad Institute Genome Sequencing Center for Infectious Disease"/>
            <person name="Neafsey D."/>
            <person name="Cheeseman I."/>
            <person name="Volkman S."/>
            <person name="Adams J."/>
            <person name="Walker B."/>
            <person name="Young S.K."/>
            <person name="Zeng Q."/>
            <person name="Gargeya S."/>
            <person name="Fitzgerald M."/>
            <person name="Haas B."/>
            <person name="Abouelleil A."/>
            <person name="Alvarado L."/>
            <person name="Arachchi H.M."/>
            <person name="Berlin A.M."/>
            <person name="Chapman S.B."/>
            <person name="Dewar J."/>
            <person name="Goldberg J."/>
            <person name="Griggs A."/>
            <person name="Gujja S."/>
            <person name="Hansen M."/>
            <person name="Howarth C."/>
            <person name="Imamovic A."/>
            <person name="Larimer J."/>
            <person name="McCowan C."/>
            <person name="Murphy C."/>
            <person name="Neiman D."/>
            <person name="Pearson M."/>
            <person name="Priest M."/>
            <person name="Roberts A."/>
            <person name="Saif S."/>
            <person name="Shea T."/>
            <person name="Sisk P."/>
            <person name="Sykes S."/>
            <person name="Wortman J."/>
            <person name="Nusbaum C."/>
            <person name="Birren B."/>
        </authorList>
    </citation>
    <scope>NUCLEOTIDE SEQUENCE [LARGE SCALE GENOMIC DNA]</scope>
    <source>
        <strain evidence="3">Vietnam Oak-Knoll (FVO)</strain>
    </source>
</reference>
<feature type="transmembrane region" description="Helical" evidence="1">
    <location>
        <begin position="20"/>
        <end position="42"/>
    </location>
</feature>
<sequence>MYISVSICRYINEKKYISPFLYIIHYISYFLLYININIYTFLEFYMQKIIKYNTFLLKMSIFCYF</sequence>
<keyword evidence="1" id="KW-1133">Transmembrane helix</keyword>